<comment type="caution">
    <text evidence="1">The sequence shown here is derived from an EMBL/GenBank/DDBJ whole genome shotgun (WGS) entry which is preliminary data.</text>
</comment>
<dbReference type="EMBL" id="BGPR01000044">
    <property type="protein sequence ID" value="GBL85769.1"/>
    <property type="molecule type" value="Genomic_DNA"/>
</dbReference>
<dbReference type="AlphaFoldDB" id="A0A4Y2B2S2"/>
<reference evidence="1 2" key="1">
    <citation type="journal article" date="2019" name="Sci. Rep.">
        <title>Orb-weaving spider Araneus ventricosus genome elucidates the spidroin gene catalogue.</title>
        <authorList>
            <person name="Kono N."/>
            <person name="Nakamura H."/>
            <person name="Ohtoshi R."/>
            <person name="Moran D.A.P."/>
            <person name="Shinohara A."/>
            <person name="Yoshida Y."/>
            <person name="Fujiwara M."/>
            <person name="Mori M."/>
            <person name="Tomita M."/>
            <person name="Arakawa K."/>
        </authorList>
    </citation>
    <scope>NUCLEOTIDE SEQUENCE [LARGE SCALE GENOMIC DNA]</scope>
</reference>
<keyword evidence="2" id="KW-1185">Reference proteome</keyword>
<gene>
    <name evidence="1" type="ORF">AVEN_193212_1</name>
</gene>
<protein>
    <submittedName>
        <fullName evidence="1">Uncharacterized protein</fullName>
    </submittedName>
</protein>
<evidence type="ECO:0000313" key="1">
    <source>
        <dbReference type="EMBL" id="GBL85769.1"/>
    </source>
</evidence>
<evidence type="ECO:0000313" key="2">
    <source>
        <dbReference type="Proteomes" id="UP000499080"/>
    </source>
</evidence>
<proteinExistence type="predicted"/>
<organism evidence="1 2">
    <name type="scientific">Araneus ventricosus</name>
    <name type="common">Orbweaver spider</name>
    <name type="synonym">Epeira ventricosa</name>
    <dbReference type="NCBI Taxonomy" id="182803"/>
    <lineage>
        <taxon>Eukaryota</taxon>
        <taxon>Metazoa</taxon>
        <taxon>Ecdysozoa</taxon>
        <taxon>Arthropoda</taxon>
        <taxon>Chelicerata</taxon>
        <taxon>Arachnida</taxon>
        <taxon>Araneae</taxon>
        <taxon>Araneomorphae</taxon>
        <taxon>Entelegynae</taxon>
        <taxon>Araneoidea</taxon>
        <taxon>Araneidae</taxon>
        <taxon>Araneus</taxon>
    </lineage>
</organism>
<name>A0A4Y2B2S2_ARAVE</name>
<sequence length="132" mass="14865">MDLVILNHGQMTKTTPELVFPLQTSSQHQREDVELLRMTSRATGRIHDGSSVVSGFEPGTSRLRCQNLTTRSPRPVILINFPPSHIPEIQVSLEKSHYLKIQIPHAFNTNNNSVQLLHALNKYTSIVKIACQ</sequence>
<dbReference type="Proteomes" id="UP000499080">
    <property type="component" value="Unassembled WGS sequence"/>
</dbReference>
<accession>A0A4Y2B2S2</accession>